<dbReference type="EMBL" id="GL379849">
    <property type="protein sequence ID" value="EGT55045.1"/>
    <property type="molecule type" value="Genomic_DNA"/>
</dbReference>
<accession>G0N890</accession>
<dbReference type="HOGENOM" id="CLU_462500_0_0_1"/>
<evidence type="ECO:0000313" key="1">
    <source>
        <dbReference type="EMBL" id="EGT55045.1"/>
    </source>
</evidence>
<proteinExistence type="predicted"/>
<evidence type="ECO:0008006" key="3">
    <source>
        <dbReference type="Google" id="ProtNLM"/>
    </source>
</evidence>
<dbReference type="AlphaFoldDB" id="G0N890"/>
<dbReference type="InParanoid" id="G0N890"/>
<protein>
    <recommendedName>
        <fullName evidence="3">DUF38 domain-containing protein</fullName>
    </recommendedName>
</protein>
<dbReference type="Proteomes" id="UP000008068">
    <property type="component" value="Unassembled WGS sequence"/>
</dbReference>
<gene>
    <name evidence="1" type="ORF">CAEBREN_16159</name>
</gene>
<sequence length="590" mass="69696">MPYLNKENKEGFLYCLFEQKSTGPVAHGKLKEYLGEESSTIEEVTTLFQKFDDGTFTFEYPRKLLLVEKLEFKKHTILEVCDIFGTHVSDLENPEAFPESNFSRVVDCFKHGLGMEEFCNALWEELMRRKLEENTEWNYCTRDFLNGFIHCLKYQERDQEEIYEELKKLTRREAYTLEDVAEVIDTIINEDVLVEKGYDFSTLPEHIVDCYLGYTDVCSRVHIRSTCKVFNSIDKFLFDMEAIHVNFGNKLLRIVGIDDVVEKKNQILDFKNTSSLITKHCLIHENENVWLERGIGEDYFYRKFKQLWNSLRNLKSKQLKQFRLSFEDDFTGTEMVTRMFERLEELPVEKLFIYSGGREISNEIIMKFKPFALKKIAIYSTYPLRRDFFSSFHLFVSNEFISNGTCHVRVLHRLWFLKFARIRTETMTKNEILGILGMILMKSEITDEIDFREIKIEMNHIPDDVYDAINIEFETFNQRNTENPRFAEFPFPEPNQDKKLKVALFGNICWFRGPNYKYGEMEAVEKELEENLARAGSRNGIPMHKDAFTQKTYTRAKGYELEVEEEGEKFEQEVLPDPVEAVAEELDIIL</sequence>
<name>G0N890_CAEBE</name>
<evidence type="ECO:0000313" key="2">
    <source>
        <dbReference type="Proteomes" id="UP000008068"/>
    </source>
</evidence>
<reference evidence="2" key="1">
    <citation type="submission" date="2011-07" db="EMBL/GenBank/DDBJ databases">
        <authorList>
            <consortium name="Caenorhabditis brenneri Sequencing and Analysis Consortium"/>
            <person name="Wilson R.K."/>
        </authorList>
    </citation>
    <scope>NUCLEOTIDE SEQUENCE [LARGE SCALE GENOMIC DNA]</scope>
    <source>
        <strain evidence="2">PB2801</strain>
    </source>
</reference>
<keyword evidence="2" id="KW-1185">Reference proteome</keyword>
<organism evidence="2">
    <name type="scientific">Caenorhabditis brenneri</name>
    <name type="common">Nematode worm</name>
    <dbReference type="NCBI Taxonomy" id="135651"/>
    <lineage>
        <taxon>Eukaryota</taxon>
        <taxon>Metazoa</taxon>
        <taxon>Ecdysozoa</taxon>
        <taxon>Nematoda</taxon>
        <taxon>Chromadorea</taxon>
        <taxon>Rhabditida</taxon>
        <taxon>Rhabditina</taxon>
        <taxon>Rhabditomorpha</taxon>
        <taxon>Rhabditoidea</taxon>
        <taxon>Rhabditidae</taxon>
        <taxon>Peloderinae</taxon>
        <taxon>Caenorhabditis</taxon>
    </lineage>
</organism>